<dbReference type="PANTHER" id="PTHR23147">
    <property type="entry name" value="SERINE/ARGININE RICH SPLICING FACTOR"/>
    <property type="match status" value="1"/>
</dbReference>
<dbReference type="Gene3D" id="4.10.60.10">
    <property type="entry name" value="Zinc finger, CCHC-type"/>
    <property type="match status" value="1"/>
</dbReference>
<evidence type="ECO:0000256" key="1">
    <source>
        <dbReference type="ARBA" id="ARBA00022884"/>
    </source>
</evidence>
<dbReference type="InterPro" id="IPR000504">
    <property type="entry name" value="RRM_dom"/>
</dbReference>
<sequence length="184" mass="21348">MSRFRDSNPDCKIYIGDLGSSANKQDLEDAFSYYGPIRSVWIARNPPGFAFVEFDDARDAEDAVRGLDGRNVCGRRVRVEMSNGAKRRGSVRRGRPFHPEDKCYECGERGHYARDCSKYNKRSKRRTYSRSRSRSRSRDRRSRSHSRGGGTERDHSRSRSRNRSRSRSLSRSRSRDSREKNGTN</sequence>
<feature type="compositionally biased region" description="Basic residues" evidence="4">
    <location>
        <begin position="158"/>
        <end position="172"/>
    </location>
</feature>
<proteinExistence type="predicted"/>
<feature type="compositionally biased region" description="Basic residues" evidence="4">
    <location>
        <begin position="119"/>
        <end position="146"/>
    </location>
</feature>
<evidence type="ECO:0000259" key="6">
    <source>
        <dbReference type="PROSITE" id="PS50158"/>
    </source>
</evidence>
<dbReference type="PROSITE" id="PS50102">
    <property type="entry name" value="RRM"/>
    <property type="match status" value="1"/>
</dbReference>
<evidence type="ECO:0000313" key="8">
    <source>
        <dbReference type="Proteomes" id="UP000494040"/>
    </source>
</evidence>
<dbReference type="CDD" id="cd12373">
    <property type="entry name" value="RRM_SRSF3_like"/>
    <property type="match status" value="1"/>
</dbReference>
<dbReference type="OrthoDB" id="5970at2759"/>
<protein>
    <recommendedName>
        <fullName evidence="9">Arginine/serine-rich splicing factor</fullName>
    </recommendedName>
</protein>
<dbReference type="SUPFAM" id="SSF57756">
    <property type="entry name" value="Retrovirus zinc finger-like domains"/>
    <property type="match status" value="1"/>
</dbReference>
<dbReference type="GO" id="GO:0003723">
    <property type="term" value="F:RNA binding"/>
    <property type="evidence" value="ECO:0007669"/>
    <property type="project" value="UniProtKB-UniRule"/>
</dbReference>
<keyword evidence="2" id="KW-0479">Metal-binding</keyword>
<organism evidence="7 8">
    <name type="scientific">Cimex lectularius</name>
    <name type="common">Bed bug</name>
    <name type="synonym">Acanthia lectularia</name>
    <dbReference type="NCBI Taxonomy" id="79782"/>
    <lineage>
        <taxon>Eukaryota</taxon>
        <taxon>Metazoa</taxon>
        <taxon>Ecdysozoa</taxon>
        <taxon>Arthropoda</taxon>
        <taxon>Hexapoda</taxon>
        <taxon>Insecta</taxon>
        <taxon>Pterygota</taxon>
        <taxon>Neoptera</taxon>
        <taxon>Paraneoptera</taxon>
        <taxon>Hemiptera</taxon>
        <taxon>Heteroptera</taxon>
        <taxon>Panheteroptera</taxon>
        <taxon>Cimicomorpha</taxon>
        <taxon>Cimicidae</taxon>
        <taxon>Cimex</taxon>
    </lineage>
</organism>
<accession>A0A8I6TKC3</accession>
<feature type="domain" description="RRM" evidence="5">
    <location>
        <begin position="11"/>
        <end position="84"/>
    </location>
</feature>
<dbReference type="RefSeq" id="XP_014259673.1">
    <property type="nucleotide sequence ID" value="XM_014404187.2"/>
</dbReference>
<evidence type="ECO:0008006" key="9">
    <source>
        <dbReference type="Google" id="ProtNLM"/>
    </source>
</evidence>
<dbReference type="EnsemblMetazoa" id="XM_014404187.2">
    <property type="protein sequence ID" value="XP_014259673.1"/>
    <property type="gene ID" value="LOC106672625"/>
</dbReference>
<name>A0A8I6TKC3_CIMLE</name>
<dbReference type="SMART" id="SM00343">
    <property type="entry name" value="ZnF_C2HC"/>
    <property type="match status" value="1"/>
</dbReference>
<reference evidence="7" key="1">
    <citation type="submission" date="2022-01" db="UniProtKB">
        <authorList>
            <consortium name="EnsemblMetazoa"/>
        </authorList>
    </citation>
    <scope>IDENTIFICATION</scope>
</reference>
<dbReference type="InterPro" id="IPR035979">
    <property type="entry name" value="RBD_domain_sf"/>
</dbReference>
<evidence type="ECO:0000256" key="4">
    <source>
        <dbReference type="SAM" id="MobiDB-lite"/>
    </source>
</evidence>
<dbReference type="InterPro" id="IPR050907">
    <property type="entry name" value="SRSF"/>
</dbReference>
<dbReference type="Pfam" id="PF00098">
    <property type="entry name" value="zf-CCHC"/>
    <property type="match status" value="1"/>
</dbReference>
<keyword evidence="1 3" id="KW-0694">RNA-binding</keyword>
<dbReference type="InterPro" id="IPR012677">
    <property type="entry name" value="Nucleotide-bd_a/b_plait_sf"/>
</dbReference>
<dbReference type="GeneID" id="106672625"/>
<dbReference type="Proteomes" id="UP000494040">
    <property type="component" value="Unassembled WGS sequence"/>
</dbReference>
<evidence type="ECO:0000259" key="5">
    <source>
        <dbReference type="PROSITE" id="PS50102"/>
    </source>
</evidence>
<evidence type="ECO:0000256" key="2">
    <source>
        <dbReference type="PROSITE-ProRule" id="PRU00047"/>
    </source>
</evidence>
<feature type="domain" description="CCHC-type" evidence="6">
    <location>
        <begin position="102"/>
        <end position="118"/>
    </location>
</feature>
<dbReference type="SMART" id="SM00360">
    <property type="entry name" value="RRM"/>
    <property type="match status" value="1"/>
</dbReference>
<evidence type="ECO:0000256" key="3">
    <source>
        <dbReference type="PROSITE-ProRule" id="PRU00176"/>
    </source>
</evidence>
<dbReference type="OMA" id="HYARNCQ"/>
<dbReference type="FunFam" id="3.30.70.330:FF:000078">
    <property type="entry name" value="serine/arginine-rich splicing factor 7 isoform X1"/>
    <property type="match status" value="1"/>
</dbReference>
<keyword evidence="2" id="KW-0862">Zinc</keyword>
<dbReference type="InterPro" id="IPR001878">
    <property type="entry name" value="Znf_CCHC"/>
</dbReference>
<feature type="region of interest" description="Disordered" evidence="4">
    <location>
        <begin position="117"/>
        <end position="184"/>
    </location>
</feature>
<dbReference type="Pfam" id="PF00076">
    <property type="entry name" value="RRM_1"/>
    <property type="match status" value="1"/>
</dbReference>
<dbReference type="PROSITE" id="PS50158">
    <property type="entry name" value="ZF_CCHC"/>
    <property type="match status" value="1"/>
</dbReference>
<dbReference type="SUPFAM" id="SSF54928">
    <property type="entry name" value="RNA-binding domain, RBD"/>
    <property type="match status" value="1"/>
</dbReference>
<keyword evidence="2" id="KW-0863">Zinc-finger</keyword>
<evidence type="ECO:0000313" key="7">
    <source>
        <dbReference type="EnsemblMetazoa" id="XP_014259673.1"/>
    </source>
</evidence>
<dbReference type="InterPro" id="IPR036875">
    <property type="entry name" value="Znf_CCHC_sf"/>
</dbReference>
<keyword evidence="8" id="KW-1185">Reference proteome</keyword>
<dbReference type="Gene3D" id="3.30.70.330">
    <property type="match status" value="1"/>
</dbReference>
<dbReference type="KEGG" id="clec:106672625"/>
<dbReference type="GO" id="GO:0008270">
    <property type="term" value="F:zinc ion binding"/>
    <property type="evidence" value="ECO:0007669"/>
    <property type="project" value="UniProtKB-KW"/>
</dbReference>
<dbReference type="AlphaFoldDB" id="A0A8I6TKC3"/>
<feature type="compositionally biased region" description="Basic and acidic residues" evidence="4">
    <location>
        <begin position="173"/>
        <end position="184"/>
    </location>
</feature>